<keyword evidence="4" id="KW-0464">Manganese</keyword>
<dbReference type="GO" id="GO:0016462">
    <property type="term" value="F:pyrophosphatase activity"/>
    <property type="evidence" value="ECO:0007669"/>
    <property type="project" value="InterPro"/>
</dbReference>
<feature type="domain" description="DHHA2" evidence="6">
    <location>
        <begin position="298"/>
        <end position="451"/>
    </location>
</feature>
<dbReference type="SUPFAM" id="SSF64182">
    <property type="entry name" value="DHH phosphoesterases"/>
    <property type="match status" value="1"/>
</dbReference>
<evidence type="ECO:0000256" key="2">
    <source>
        <dbReference type="ARBA" id="ARBA00022723"/>
    </source>
</evidence>
<dbReference type="AlphaFoldDB" id="A0A7S3PLN8"/>
<dbReference type="SMART" id="SM01131">
    <property type="entry name" value="DHHA2"/>
    <property type="match status" value="1"/>
</dbReference>
<dbReference type="Pfam" id="PF02833">
    <property type="entry name" value="DHHA2"/>
    <property type="match status" value="1"/>
</dbReference>
<dbReference type="InterPro" id="IPR004097">
    <property type="entry name" value="DHHA2"/>
</dbReference>
<evidence type="ECO:0000256" key="1">
    <source>
        <dbReference type="ARBA" id="ARBA00001936"/>
    </source>
</evidence>
<dbReference type="GO" id="GO:0005737">
    <property type="term" value="C:cytoplasm"/>
    <property type="evidence" value="ECO:0007669"/>
    <property type="project" value="InterPro"/>
</dbReference>
<dbReference type="InterPro" id="IPR038222">
    <property type="entry name" value="DHHA2_dom_sf"/>
</dbReference>
<evidence type="ECO:0000256" key="3">
    <source>
        <dbReference type="ARBA" id="ARBA00022801"/>
    </source>
</evidence>
<dbReference type="Pfam" id="PF01368">
    <property type="entry name" value="DHH"/>
    <property type="match status" value="1"/>
</dbReference>
<sequence>MNLFLHDLSLSRRSKAINAVVGGVAIWVCVLIYAFSASPLELELELDLKLDKHSQSQSHSYSYLAKVDAGNESTSKRKHQWNLRKVNLMPHQLYGAVFSGHYPTPDLDSVASAVGGAYLFQGLAAIPGAINAESKFVLDRYDLPYPGQLDSVYKHGSAYVLVDHNDRFQVPPLLRGNPDDIRGIIDHHTLAQIPAKASKPTYVQIRPWGSCSTIIATLYSDFDIPIPPSIAGLLLGGIISDTLGLKGPTTTGVDRSVAISLAAIVTGSGANEHFKQSHHENKHDHKKWDFDNFIHSLALEQFQAKANQTSKSLYAIATSDFKVYEISHIDDKGNRKMFKVGWGTVETVEPFYSQYLRKATISELDLAVLPRIMKEQKLDLIYLSIVDILEQTSVFLACCTEEDVQVLEEAFPGQKILRTFKGPDGDTDGVELQGKGVSRKKEFIPPLKNSLLRSPPP</sequence>
<evidence type="ECO:0000256" key="4">
    <source>
        <dbReference type="ARBA" id="ARBA00023211"/>
    </source>
</evidence>
<reference evidence="7" key="1">
    <citation type="submission" date="2021-01" db="EMBL/GenBank/DDBJ databases">
        <authorList>
            <person name="Corre E."/>
            <person name="Pelletier E."/>
            <person name="Niang G."/>
            <person name="Scheremetjew M."/>
            <person name="Finn R."/>
            <person name="Kale V."/>
            <person name="Holt S."/>
            <person name="Cochrane G."/>
            <person name="Meng A."/>
            <person name="Brown T."/>
            <person name="Cohen L."/>
        </authorList>
    </citation>
    <scope>NUCLEOTIDE SEQUENCE</scope>
    <source>
        <strain evidence="7">GSBS06</strain>
    </source>
</reference>
<dbReference type="InterPro" id="IPR038763">
    <property type="entry name" value="DHH_sf"/>
</dbReference>
<gene>
    <name evidence="7" type="ORF">ASTO00021_LOCUS13574</name>
</gene>
<evidence type="ECO:0000259" key="6">
    <source>
        <dbReference type="SMART" id="SM01131"/>
    </source>
</evidence>
<dbReference type="GO" id="GO:0046872">
    <property type="term" value="F:metal ion binding"/>
    <property type="evidence" value="ECO:0007669"/>
    <property type="project" value="UniProtKB-KW"/>
</dbReference>
<feature type="transmembrane region" description="Helical" evidence="5">
    <location>
        <begin position="16"/>
        <end position="35"/>
    </location>
</feature>
<keyword evidence="5" id="KW-1133">Transmembrane helix</keyword>
<proteinExistence type="predicted"/>
<dbReference type="EMBL" id="HBIN01017791">
    <property type="protein sequence ID" value="CAE0443492.1"/>
    <property type="molecule type" value="Transcribed_RNA"/>
</dbReference>
<keyword evidence="5" id="KW-0812">Transmembrane</keyword>
<dbReference type="Gene3D" id="3.90.1640.10">
    <property type="entry name" value="inorganic pyrophosphatase (n-terminal core)"/>
    <property type="match status" value="1"/>
</dbReference>
<name>A0A7S3PLN8_9STRA</name>
<keyword evidence="3" id="KW-0378">Hydrolase</keyword>
<protein>
    <recommendedName>
        <fullName evidence="6">DHHA2 domain-containing protein</fullName>
    </recommendedName>
</protein>
<evidence type="ECO:0000256" key="5">
    <source>
        <dbReference type="SAM" id="Phobius"/>
    </source>
</evidence>
<keyword evidence="2" id="KW-0479">Metal-binding</keyword>
<dbReference type="Gene3D" id="3.10.310.20">
    <property type="entry name" value="DHHA2 domain"/>
    <property type="match status" value="1"/>
</dbReference>
<dbReference type="InterPro" id="IPR001667">
    <property type="entry name" value="DDH_dom"/>
</dbReference>
<organism evidence="7">
    <name type="scientific">Aplanochytrium stocchinoi</name>
    <dbReference type="NCBI Taxonomy" id="215587"/>
    <lineage>
        <taxon>Eukaryota</taxon>
        <taxon>Sar</taxon>
        <taxon>Stramenopiles</taxon>
        <taxon>Bigyra</taxon>
        <taxon>Labyrinthulomycetes</taxon>
        <taxon>Thraustochytrida</taxon>
        <taxon>Thraustochytriidae</taxon>
        <taxon>Aplanochytrium</taxon>
    </lineage>
</organism>
<comment type="cofactor">
    <cofactor evidence="1">
        <name>Mn(2+)</name>
        <dbReference type="ChEBI" id="CHEBI:29035"/>
    </cofactor>
</comment>
<evidence type="ECO:0000313" key="7">
    <source>
        <dbReference type="EMBL" id="CAE0443492.1"/>
    </source>
</evidence>
<accession>A0A7S3PLN8</accession>
<keyword evidence="5" id="KW-0472">Membrane</keyword>